<evidence type="ECO:0000313" key="1">
    <source>
        <dbReference type="EMBL" id="GFY01751.1"/>
    </source>
</evidence>
<evidence type="ECO:0000313" key="2">
    <source>
        <dbReference type="Proteomes" id="UP000887159"/>
    </source>
</evidence>
<dbReference type="Proteomes" id="UP000887159">
    <property type="component" value="Unassembled WGS sequence"/>
</dbReference>
<dbReference type="AlphaFoldDB" id="A0A8X6RW58"/>
<name>A0A8X6RW58_TRICX</name>
<reference evidence="1" key="1">
    <citation type="submission" date="2020-08" db="EMBL/GenBank/DDBJ databases">
        <title>Multicomponent nature underlies the extraordinary mechanical properties of spider dragline silk.</title>
        <authorList>
            <person name="Kono N."/>
            <person name="Nakamura H."/>
            <person name="Mori M."/>
            <person name="Yoshida Y."/>
            <person name="Ohtoshi R."/>
            <person name="Malay A.D."/>
            <person name="Moran D.A.P."/>
            <person name="Tomita M."/>
            <person name="Numata K."/>
            <person name="Arakawa K."/>
        </authorList>
    </citation>
    <scope>NUCLEOTIDE SEQUENCE</scope>
</reference>
<gene>
    <name evidence="1" type="ORF">TNCV_1467431</name>
</gene>
<dbReference type="EMBL" id="BMAU01021230">
    <property type="protein sequence ID" value="GFY01751.1"/>
    <property type="molecule type" value="Genomic_DNA"/>
</dbReference>
<organism evidence="1 2">
    <name type="scientific">Trichonephila clavipes</name>
    <name type="common">Golden silk orbweaver</name>
    <name type="synonym">Nephila clavipes</name>
    <dbReference type="NCBI Taxonomy" id="2585209"/>
    <lineage>
        <taxon>Eukaryota</taxon>
        <taxon>Metazoa</taxon>
        <taxon>Ecdysozoa</taxon>
        <taxon>Arthropoda</taxon>
        <taxon>Chelicerata</taxon>
        <taxon>Arachnida</taxon>
        <taxon>Araneae</taxon>
        <taxon>Araneomorphae</taxon>
        <taxon>Entelegynae</taxon>
        <taxon>Araneoidea</taxon>
        <taxon>Nephilidae</taxon>
        <taxon>Trichonephila</taxon>
    </lineage>
</organism>
<accession>A0A8X6RW58</accession>
<proteinExistence type="predicted"/>
<protein>
    <submittedName>
        <fullName evidence="1">Uncharacterized protein</fullName>
    </submittedName>
</protein>
<comment type="caution">
    <text evidence="1">The sequence shown here is derived from an EMBL/GenBank/DDBJ whole genome shotgun (WGS) entry which is preliminary data.</text>
</comment>
<sequence>MGYNSENNVNFSKLVVEEPLYKGNTVLVLKKSNPPGIQVIGGLGLLAKRRPRVSRTRSIGLRSGEHAIHLYAVLVQLQESSSRSTV</sequence>
<keyword evidence="2" id="KW-1185">Reference proteome</keyword>